<name>A0A3P6R6W9_CYLGO</name>
<sequence>MAKVFALFHCQVRELGLVKGKMYELGIGHTSILQWGQYFRDVCYRRDIRDEEKIQLRPVLTDIGGGLVGTKEEVAGGSSFPFEDGIADLITK</sequence>
<dbReference type="AlphaFoldDB" id="A0A3P6R6W9"/>
<dbReference type="EMBL" id="UYRV01011527">
    <property type="protein sequence ID" value="VDK58206.1"/>
    <property type="molecule type" value="Genomic_DNA"/>
</dbReference>
<reference evidence="1 2" key="1">
    <citation type="submission" date="2018-11" db="EMBL/GenBank/DDBJ databases">
        <authorList>
            <consortium name="Pathogen Informatics"/>
        </authorList>
    </citation>
    <scope>NUCLEOTIDE SEQUENCE [LARGE SCALE GENOMIC DNA]</scope>
</reference>
<accession>A0A3P6R6W9</accession>
<dbReference type="OrthoDB" id="10052789at2759"/>
<proteinExistence type="predicted"/>
<gene>
    <name evidence="1" type="ORF">CGOC_LOCUS4246</name>
</gene>
<organism evidence="1 2">
    <name type="scientific">Cylicostephanus goldi</name>
    <name type="common">Nematode worm</name>
    <dbReference type="NCBI Taxonomy" id="71465"/>
    <lineage>
        <taxon>Eukaryota</taxon>
        <taxon>Metazoa</taxon>
        <taxon>Ecdysozoa</taxon>
        <taxon>Nematoda</taxon>
        <taxon>Chromadorea</taxon>
        <taxon>Rhabditida</taxon>
        <taxon>Rhabditina</taxon>
        <taxon>Rhabditomorpha</taxon>
        <taxon>Strongyloidea</taxon>
        <taxon>Strongylidae</taxon>
        <taxon>Cylicostephanus</taxon>
    </lineage>
</organism>
<protein>
    <submittedName>
        <fullName evidence="1">Uncharacterized protein</fullName>
    </submittedName>
</protein>
<dbReference type="Proteomes" id="UP000271889">
    <property type="component" value="Unassembled WGS sequence"/>
</dbReference>
<evidence type="ECO:0000313" key="2">
    <source>
        <dbReference type="Proteomes" id="UP000271889"/>
    </source>
</evidence>
<evidence type="ECO:0000313" key="1">
    <source>
        <dbReference type="EMBL" id="VDK58206.1"/>
    </source>
</evidence>
<keyword evidence="2" id="KW-1185">Reference proteome</keyword>